<keyword evidence="1" id="KW-0175">Coiled coil</keyword>
<feature type="region of interest" description="Disordered" evidence="2">
    <location>
        <begin position="445"/>
        <end position="476"/>
    </location>
</feature>
<organism evidence="5 6">
    <name type="scientific">Durusdinium trenchii</name>
    <dbReference type="NCBI Taxonomy" id="1381693"/>
    <lineage>
        <taxon>Eukaryota</taxon>
        <taxon>Sar</taxon>
        <taxon>Alveolata</taxon>
        <taxon>Dinophyceae</taxon>
        <taxon>Suessiales</taxon>
        <taxon>Symbiodiniaceae</taxon>
        <taxon>Durusdinium</taxon>
    </lineage>
</organism>
<feature type="compositionally biased region" description="Low complexity" evidence="2">
    <location>
        <begin position="40"/>
        <end position="54"/>
    </location>
</feature>
<evidence type="ECO:0000256" key="4">
    <source>
        <dbReference type="SAM" id="SignalP"/>
    </source>
</evidence>
<reference evidence="5 6" key="1">
    <citation type="submission" date="2024-02" db="EMBL/GenBank/DDBJ databases">
        <authorList>
            <person name="Chen Y."/>
            <person name="Shah S."/>
            <person name="Dougan E. K."/>
            <person name="Thang M."/>
            <person name="Chan C."/>
        </authorList>
    </citation>
    <scope>NUCLEOTIDE SEQUENCE [LARGE SCALE GENOMIC DNA]</scope>
</reference>
<feature type="coiled-coil region" evidence="1">
    <location>
        <begin position="236"/>
        <end position="270"/>
    </location>
</feature>
<protein>
    <submittedName>
        <fullName evidence="5">Uncharacterized protein</fullName>
    </submittedName>
</protein>
<keyword evidence="6" id="KW-1185">Reference proteome</keyword>
<feature type="region of interest" description="Disordered" evidence="2">
    <location>
        <begin position="29"/>
        <end position="55"/>
    </location>
</feature>
<keyword evidence="3" id="KW-0812">Transmembrane</keyword>
<evidence type="ECO:0000313" key="5">
    <source>
        <dbReference type="EMBL" id="CAK9049620.1"/>
    </source>
</evidence>
<feature type="coiled-coil region" evidence="1">
    <location>
        <begin position="138"/>
        <end position="193"/>
    </location>
</feature>
<feature type="chain" id="PRO_5045197492" evidence="4">
    <location>
        <begin position="18"/>
        <end position="569"/>
    </location>
</feature>
<feature type="signal peptide" evidence="4">
    <location>
        <begin position="1"/>
        <end position="17"/>
    </location>
</feature>
<evidence type="ECO:0000256" key="3">
    <source>
        <dbReference type="SAM" id="Phobius"/>
    </source>
</evidence>
<keyword evidence="3" id="KW-1133">Transmembrane helix</keyword>
<keyword evidence="3" id="KW-0472">Membrane</keyword>
<comment type="caution">
    <text evidence="5">The sequence shown here is derived from an EMBL/GenBank/DDBJ whole genome shotgun (WGS) entry which is preliminary data.</text>
</comment>
<sequence length="569" mass="60336">MRLLSKVALVSFGFCHGVDVSAPPLVRREAGKPEKSADMPARPARPSRRSSASAIEAHEVDEKQRAVSLDENARGKEEGIYGEAMDDGLSRFLVSSQALSEQNLRSLQIPIWDNMTNSIELGDTGVSGTGVSAPQGKVSDLEKQLANALEVAKAAEAAAKNASTMVAAQESQLRAANERIQVLEQKEADDEKDLRGALDAANLTKAELAGIILKEAHLGTKQENVDRVVKDIESKLVEFATAAVRAEKEADEAEDDAVKAKNTSDILKARQANMRYEVDDLSNSMEVLFKEQNITRKAEQLLLLKALGLGKSINQIDGSMKLVNGSISSIIRQALESLKLAKQAKEEADDALDDVESGGTSGFSGGYTKTASAQARSAKEAGSKSSSSSKPVVVSSSFDVNNAAAAAKQHAKAAWEAVKQMQVLNAMPRPIYEVASMTGDMIEIMKGPQGPPGKAGPDGLDGPRGKTGPPGKDAKPVDIENLTQMEVAGETTAEPTVADDDLVGAEEVAASNSTAALHTSPPPTRKGAGFGLYLVAFGANVVALFILYRWINAILNTGDLSARPWSRKH</sequence>
<evidence type="ECO:0000256" key="2">
    <source>
        <dbReference type="SAM" id="MobiDB-lite"/>
    </source>
</evidence>
<proteinExistence type="predicted"/>
<feature type="transmembrane region" description="Helical" evidence="3">
    <location>
        <begin position="530"/>
        <end position="551"/>
    </location>
</feature>
<name>A0ABP0MDS7_9DINO</name>
<accession>A0ABP0MDS7</accession>
<keyword evidence="4" id="KW-0732">Signal</keyword>
<dbReference type="EMBL" id="CAXAMM010021247">
    <property type="protein sequence ID" value="CAK9049620.1"/>
    <property type="molecule type" value="Genomic_DNA"/>
</dbReference>
<gene>
    <name evidence="5" type="ORF">SCF082_LOCUS27485</name>
</gene>
<dbReference type="Gene3D" id="1.20.5.320">
    <property type="entry name" value="6-Phosphogluconate Dehydrogenase, domain 3"/>
    <property type="match status" value="1"/>
</dbReference>
<evidence type="ECO:0000256" key="1">
    <source>
        <dbReference type="SAM" id="Coils"/>
    </source>
</evidence>
<dbReference type="Proteomes" id="UP001642464">
    <property type="component" value="Unassembled WGS sequence"/>
</dbReference>
<evidence type="ECO:0000313" key="6">
    <source>
        <dbReference type="Proteomes" id="UP001642464"/>
    </source>
</evidence>